<dbReference type="Pfam" id="PF00612">
    <property type="entry name" value="IQ"/>
    <property type="match status" value="3"/>
</dbReference>
<feature type="region of interest" description="Disordered" evidence="1">
    <location>
        <begin position="237"/>
        <end position="257"/>
    </location>
</feature>
<organism evidence="2 3">
    <name type="scientific">Bodo saltans</name>
    <name type="common">Flagellated protozoan</name>
    <dbReference type="NCBI Taxonomy" id="75058"/>
    <lineage>
        <taxon>Eukaryota</taxon>
        <taxon>Discoba</taxon>
        <taxon>Euglenozoa</taxon>
        <taxon>Kinetoplastea</taxon>
        <taxon>Metakinetoplastina</taxon>
        <taxon>Eubodonida</taxon>
        <taxon>Bodonidae</taxon>
        <taxon>Bodo</taxon>
    </lineage>
</organism>
<name>A0A0S4JPK3_BODSA</name>
<evidence type="ECO:0000313" key="3">
    <source>
        <dbReference type="Proteomes" id="UP000051952"/>
    </source>
</evidence>
<dbReference type="Proteomes" id="UP000051952">
    <property type="component" value="Unassembled WGS sequence"/>
</dbReference>
<dbReference type="EMBL" id="CYKH01001903">
    <property type="protein sequence ID" value="CUG91295.1"/>
    <property type="molecule type" value="Genomic_DNA"/>
</dbReference>
<accession>A0A0S4JPK3</accession>
<evidence type="ECO:0000313" key="2">
    <source>
        <dbReference type="EMBL" id="CUG91295.1"/>
    </source>
</evidence>
<keyword evidence="3" id="KW-1185">Reference proteome</keyword>
<dbReference type="AlphaFoldDB" id="A0A0S4JPK3"/>
<evidence type="ECO:0000256" key="1">
    <source>
        <dbReference type="SAM" id="MobiDB-lite"/>
    </source>
</evidence>
<feature type="compositionally biased region" description="Basic and acidic residues" evidence="1">
    <location>
        <begin position="237"/>
        <end position="251"/>
    </location>
</feature>
<dbReference type="Gene3D" id="1.20.5.190">
    <property type="match status" value="1"/>
</dbReference>
<sequence>MVVSSSKTGSTRERMSTAAITIQCAVRMFLAARITRARRMEWRLATRHQRNPMDACSCRCLLLLQRMGRGMLSRVRTYRRSTTKLVPMGRRRSSLTSLASSGTLRSHKKKKWIPLGYNPPRSEADRTARLRAVHQQTRVKAAMSIQSWWREQLKRSRILNHSLRVSGLVLLNVKAILIQRWWRCYLRQRKFVAPSTKDVHSAALAIVSAEELRMHRSVQAAPLKKLWLDVVQSERKSQHQKKKDGVPERSASRLLRQSSGSGVDWELTEVTSGMGSFMFDSDIPSKLLALQNHSNASVGCGGGVSPHRKTKLQRMSYNARPRYLPTLQTSRYRSSHDVAVHHARPEWNGSHTPGVPKWYAAPHDSSCVIAPQ</sequence>
<dbReference type="InterPro" id="IPR000048">
    <property type="entry name" value="IQ_motif_EF-hand-BS"/>
</dbReference>
<proteinExistence type="predicted"/>
<protein>
    <submittedName>
        <fullName evidence="2">IQ calmodulin-binding protein, putative</fullName>
    </submittedName>
</protein>
<reference evidence="3" key="1">
    <citation type="submission" date="2015-09" db="EMBL/GenBank/DDBJ databases">
        <authorList>
            <consortium name="Pathogen Informatics"/>
        </authorList>
    </citation>
    <scope>NUCLEOTIDE SEQUENCE [LARGE SCALE GENOMIC DNA]</scope>
    <source>
        <strain evidence="3">Lake Konstanz</strain>
    </source>
</reference>
<dbReference type="SMART" id="SM00015">
    <property type="entry name" value="IQ"/>
    <property type="match status" value="3"/>
</dbReference>
<gene>
    <name evidence="2" type="ORF">BSAL_31175</name>
</gene>
<dbReference type="VEuPathDB" id="TriTrypDB:BSAL_31175"/>